<keyword evidence="3 8" id="KW-0479">Metal-binding</keyword>
<dbReference type="Gene3D" id="3.90.180.10">
    <property type="entry name" value="Medium-chain alcohol dehydrogenases, catalytic domain"/>
    <property type="match status" value="1"/>
</dbReference>
<reference evidence="10 11" key="1">
    <citation type="submission" date="2018-10" db="EMBL/GenBank/DDBJ databases">
        <title>Genomic Encyclopedia of Type Strains, Phase IV (KMG-IV): sequencing the most valuable type-strain genomes for metagenomic binning, comparative biology and taxonomic classification.</title>
        <authorList>
            <person name="Goeker M."/>
        </authorList>
    </citation>
    <scope>NUCLEOTIDE SEQUENCE [LARGE SCALE GENOMIC DNA]</scope>
    <source>
        <strain evidence="10 11">DSM 22008</strain>
    </source>
</reference>
<dbReference type="SMART" id="SM00829">
    <property type="entry name" value="PKS_ER"/>
    <property type="match status" value="1"/>
</dbReference>
<evidence type="ECO:0000259" key="9">
    <source>
        <dbReference type="SMART" id="SM00829"/>
    </source>
</evidence>
<evidence type="ECO:0000256" key="8">
    <source>
        <dbReference type="RuleBase" id="RU361277"/>
    </source>
</evidence>
<dbReference type="OrthoDB" id="5295340at2"/>
<evidence type="ECO:0000256" key="2">
    <source>
        <dbReference type="ARBA" id="ARBA00008072"/>
    </source>
</evidence>
<evidence type="ECO:0000256" key="6">
    <source>
        <dbReference type="ARBA" id="ARBA00023002"/>
    </source>
</evidence>
<evidence type="ECO:0000313" key="11">
    <source>
        <dbReference type="Proteomes" id="UP000282211"/>
    </source>
</evidence>
<comment type="similarity">
    <text evidence="2 8">Belongs to the zinc-containing alcohol dehydrogenase family.</text>
</comment>
<protein>
    <recommendedName>
        <fullName evidence="7">alcohol dehydrogenase (NADP(+))</fullName>
        <ecNumber evidence="7">1.1.1.2</ecNumber>
    </recommendedName>
</protein>
<dbReference type="InterPro" id="IPR036291">
    <property type="entry name" value="NAD(P)-bd_dom_sf"/>
</dbReference>
<dbReference type="InterPro" id="IPR013154">
    <property type="entry name" value="ADH-like_N"/>
</dbReference>
<dbReference type="Pfam" id="PF00107">
    <property type="entry name" value="ADH_zinc_N"/>
    <property type="match status" value="1"/>
</dbReference>
<dbReference type="Gene3D" id="3.40.50.720">
    <property type="entry name" value="NAD(P)-binding Rossmann-like Domain"/>
    <property type="match status" value="1"/>
</dbReference>
<dbReference type="Proteomes" id="UP000282211">
    <property type="component" value="Unassembled WGS sequence"/>
</dbReference>
<evidence type="ECO:0000256" key="1">
    <source>
        <dbReference type="ARBA" id="ARBA00001947"/>
    </source>
</evidence>
<dbReference type="GO" id="GO:0008106">
    <property type="term" value="F:alcohol dehydrogenase (NADP+) activity"/>
    <property type="evidence" value="ECO:0007669"/>
    <property type="project" value="UniProtKB-EC"/>
</dbReference>
<dbReference type="SUPFAM" id="SSF50129">
    <property type="entry name" value="GroES-like"/>
    <property type="match status" value="1"/>
</dbReference>
<dbReference type="FunCoup" id="A0A420WJQ5">
    <property type="interactions" value="54"/>
</dbReference>
<dbReference type="GO" id="GO:0008270">
    <property type="term" value="F:zinc ion binding"/>
    <property type="evidence" value="ECO:0007669"/>
    <property type="project" value="InterPro"/>
</dbReference>
<gene>
    <name evidence="10" type="ORF">DES40_0567</name>
</gene>
<dbReference type="Pfam" id="PF08240">
    <property type="entry name" value="ADH_N"/>
    <property type="match status" value="1"/>
</dbReference>
<accession>A0A420WJQ5</accession>
<evidence type="ECO:0000256" key="7">
    <source>
        <dbReference type="ARBA" id="ARBA00024074"/>
    </source>
</evidence>
<keyword evidence="6" id="KW-0560">Oxidoreductase</keyword>
<dbReference type="CDD" id="cd05283">
    <property type="entry name" value="CAD1"/>
    <property type="match status" value="1"/>
</dbReference>
<evidence type="ECO:0000256" key="3">
    <source>
        <dbReference type="ARBA" id="ARBA00022723"/>
    </source>
</evidence>
<evidence type="ECO:0000256" key="5">
    <source>
        <dbReference type="ARBA" id="ARBA00022857"/>
    </source>
</evidence>
<keyword evidence="4 8" id="KW-0862">Zinc</keyword>
<dbReference type="InterPro" id="IPR011032">
    <property type="entry name" value="GroES-like_sf"/>
</dbReference>
<feature type="domain" description="Enoyl reductase (ER)" evidence="9">
    <location>
        <begin position="14"/>
        <end position="332"/>
    </location>
</feature>
<dbReference type="PANTHER" id="PTHR42683">
    <property type="entry name" value="ALDEHYDE REDUCTASE"/>
    <property type="match status" value="1"/>
</dbReference>
<keyword evidence="5" id="KW-0521">NADP</keyword>
<keyword evidence="11" id="KW-1185">Reference proteome</keyword>
<dbReference type="AlphaFoldDB" id="A0A420WJQ5"/>
<comment type="cofactor">
    <cofactor evidence="1 8">
        <name>Zn(2+)</name>
        <dbReference type="ChEBI" id="CHEBI:29105"/>
    </cofactor>
</comment>
<proteinExistence type="inferred from homology"/>
<dbReference type="InParanoid" id="A0A420WJQ5"/>
<evidence type="ECO:0000313" key="10">
    <source>
        <dbReference type="EMBL" id="RKQ71254.1"/>
    </source>
</evidence>
<dbReference type="InterPro" id="IPR020843">
    <property type="entry name" value="ER"/>
</dbReference>
<dbReference type="FunFam" id="3.90.180.10:FF:000018">
    <property type="entry name" value="NAD(P)-dependent alcohol dehydrogenase"/>
    <property type="match status" value="1"/>
</dbReference>
<dbReference type="InterPro" id="IPR013149">
    <property type="entry name" value="ADH-like_C"/>
</dbReference>
<dbReference type="EC" id="1.1.1.2" evidence="7"/>
<organism evidence="10 11">
    <name type="scientific">Litorimonas taeanensis</name>
    <dbReference type="NCBI Taxonomy" id="568099"/>
    <lineage>
        <taxon>Bacteria</taxon>
        <taxon>Pseudomonadati</taxon>
        <taxon>Pseudomonadota</taxon>
        <taxon>Alphaproteobacteria</taxon>
        <taxon>Maricaulales</taxon>
        <taxon>Robiginitomaculaceae</taxon>
    </lineage>
</organism>
<dbReference type="RefSeq" id="WP_147405838.1">
    <property type="nucleotide sequence ID" value="NZ_RBII01000001.1"/>
</dbReference>
<dbReference type="FunFam" id="3.40.50.720:FF:000022">
    <property type="entry name" value="Cinnamyl alcohol dehydrogenase"/>
    <property type="match status" value="1"/>
</dbReference>
<comment type="caution">
    <text evidence="10">The sequence shown here is derived from an EMBL/GenBank/DDBJ whole genome shotgun (WGS) entry which is preliminary data.</text>
</comment>
<dbReference type="PROSITE" id="PS00059">
    <property type="entry name" value="ADH_ZINC"/>
    <property type="match status" value="1"/>
</dbReference>
<dbReference type="InterPro" id="IPR002328">
    <property type="entry name" value="ADH_Zn_CS"/>
</dbReference>
<name>A0A420WJQ5_9PROT</name>
<dbReference type="SUPFAM" id="SSF51735">
    <property type="entry name" value="NAD(P)-binding Rossmann-fold domains"/>
    <property type="match status" value="1"/>
</dbReference>
<sequence>MSDIQAYAAMEAGGRLEPYTYNPGALPANHVEVEISACGLCHSDLSMVNNDWGASQYPLVPGHEAVGKISKVGEAVKHLEVGQTVGIGWTSQTCQHCSPCLSGSQQRCTSAVSTIAAKGGFANRIQVQDIWAVPLPDGMDAKSAGPLFCGGITVFAPMMDYGLKPTDRVAVIGIGGLGHLAVQFAHAWGCEVTAFTSSMDKEAELKELGAHHVANSRDAGAMKALRGKFDFIISTVNVDLDWASYLATLRSDGQLITVGAVDKPMGIPAFSLISGGKSVGGSDTGSPDMVARMLEFCTRHNIKPMVEYFPMSDVNDALAHLKSGKARYRIVLTN</sequence>
<dbReference type="EMBL" id="RBII01000001">
    <property type="protein sequence ID" value="RKQ71254.1"/>
    <property type="molecule type" value="Genomic_DNA"/>
</dbReference>
<evidence type="ECO:0000256" key="4">
    <source>
        <dbReference type="ARBA" id="ARBA00022833"/>
    </source>
</evidence>
<dbReference type="InterPro" id="IPR047109">
    <property type="entry name" value="CAD-like"/>
</dbReference>